<keyword evidence="2" id="KW-1185">Reference proteome</keyword>
<dbReference type="EMBL" id="BMXE01000002">
    <property type="protein sequence ID" value="GHB28461.1"/>
    <property type="molecule type" value="Genomic_DNA"/>
</dbReference>
<dbReference type="Proteomes" id="UP000637980">
    <property type="component" value="Unassembled WGS sequence"/>
</dbReference>
<evidence type="ECO:0000313" key="1">
    <source>
        <dbReference type="EMBL" id="GHB28461.1"/>
    </source>
</evidence>
<comment type="caution">
    <text evidence="1">The sequence shown here is derived from an EMBL/GenBank/DDBJ whole genome shotgun (WGS) entry which is preliminary data.</text>
</comment>
<accession>A0ABQ3E7J5</accession>
<evidence type="ECO:0000313" key="2">
    <source>
        <dbReference type="Proteomes" id="UP000637980"/>
    </source>
</evidence>
<sequence length="84" mass="9956">MHAVCPNYYWYIITSIKINIFRMSGACLLMQLVAELKQRLRWSGEDGIIWDRNPNGFCRLTRVRFDGFNVRTYSEQSEVLPRLP</sequence>
<name>A0ABQ3E7J5_9HYPH</name>
<organism evidence="1 2">
    <name type="scientific">Pseudovibrio japonicus</name>
    <dbReference type="NCBI Taxonomy" id="366534"/>
    <lineage>
        <taxon>Bacteria</taxon>
        <taxon>Pseudomonadati</taxon>
        <taxon>Pseudomonadota</taxon>
        <taxon>Alphaproteobacteria</taxon>
        <taxon>Hyphomicrobiales</taxon>
        <taxon>Stappiaceae</taxon>
        <taxon>Pseudovibrio</taxon>
    </lineage>
</organism>
<proteinExistence type="predicted"/>
<protein>
    <submittedName>
        <fullName evidence="1">Uncharacterized protein</fullName>
    </submittedName>
</protein>
<gene>
    <name evidence="1" type="ORF">GCM10007094_16240</name>
</gene>
<reference evidence="2" key="1">
    <citation type="journal article" date="2019" name="Int. J. Syst. Evol. Microbiol.">
        <title>The Global Catalogue of Microorganisms (GCM) 10K type strain sequencing project: providing services to taxonomists for standard genome sequencing and annotation.</title>
        <authorList>
            <consortium name="The Broad Institute Genomics Platform"/>
            <consortium name="The Broad Institute Genome Sequencing Center for Infectious Disease"/>
            <person name="Wu L."/>
            <person name="Ma J."/>
        </authorList>
    </citation>
    <scope>NUCLEOTIDE SEQUENCE [LARGE SCALE GENOMIC DNA]</scope>
    <source>
        <strain evidence="2">KCTC 12861</strain>
    </source>
</reference>